<organism evidence="3 4">
    <name type="scientific">Candidatus Nomurabacteria bacterium RIFCSPLOWO2_01_FULL_39_17</name>
    <dbReference type="NCBI Taxonomy" id="1801770"/>
    <lineage>
        <taxon>Bacteria</taxon>
        <taxon>Candidatus Nomuraibacteriota</taxon>
    </lineage>
</organism>
<accession>A0A1F6WVM1</accession>
<keyword evidence="1" id="KW-1133">Transmembrane helix</keyword>
<dbReference type="Pfam" id="PF26449">
    <property type="entry name" value="DUF8128"/>
    <property type="match status" value="1"/>
</dbReference>
<dbReference type="InterPro" id="IPR058441">
    <property type="entry name" value="DUF8128"/>
</dbReference>
<dbReference type="STRING" id="1801770.A3A01_00890"/>
<dbReference type="Proteomes" id="UP000179352">
    <property type="component" value="Unassembled WGS sequence"/>
</dbReference>
<feature type="transmembrane region" description="Helical" evidence="1">
    <location>
        <begin position="6"/>
        <end position="27"/>
    </location>
</feature>
<dbReference type="EMBL" id="MFUU01000013">
    <property type="protein sequence ID" value="OGI85943.1"/>
    <property type="molecule type" value="Genomic_DNA"/>
</dbReference>
<feature type="domain" description="DUF8128" evidence="2">
    <location>
        <begin position="92"/>
        <end position="292"/>
    </location>
</feature>
<proteinExistence type="predicted"/>
<dbReference type="AlphaFoldDB" id="A0A1F6WVM1"/>
<sequence>MYDFFAYLITHIILPLIGTIFLGWVAWKFWLHYVQQDFISGIDWVLLEIIPPRDVLRSPQAMELFITNALYHWSEKGGKEEYWQGAVWFWFSLEIVSIDGQVHFFIRTPSRIKSLIETQMYAQYPQAQVKVVEDYTLAVDEISKKSAWNGWGCEFKLIKPEAFPIRTYIDYGLDEDPKEEYKVDPISSVIEFFGSLQKGEQAWLQIIITPSKKMYHTKDTWFGKHDWVAESKEVLKKMLRPYTRLQKGEAGTFAKEIRTPEFLKKTVEGAAAKTSKLGFETGIRLVYVAKKEIFPVGKRTNNSRNIRLILRQYAKPDSNEFFRFNSAQGDFYSGIIPASPKTVMLLANRMLNEYRERAFFHLPLRHHIFSKHFWNWPFPTVLIVGAVIKAYAHPQTFILNTEELASLWHFPGQILKVPTLTRIESKEASPPPDLPI</sequence>
<gene>
    <name evidence="3" type="ORF">A3A01_00890</name>
</gene>
<name>A0A1F6WVM1_9BACT</name>
<reference evidence="3 4" key="1">
    <citation type="journal article" date="2016" name="Nat. Commun.">
        <title>Thousands of microbial genomes shed light on interconnected biogeochemical processes in an aquifer system.</title>
        <authorList>
            <person name="Anantharaman K."/>
            <person name="Brown C.T."/>
            <person name="Hug L.A."/>
            <person name="Sharon I."/>
            <person name="Castelle C.J."/>
            <person name="Probst A.J."/>
            <person name="Thomas B.C."/>
            <person name="Singh A."/>
            <person name="Wilkins M.J."/>
            <person name="Karaoz U."/>
            <person name="Brodie E.L."/>
            <person name="Williams K.H."/>
            <person name="Hubbard S.S."/>
            <person name="Banfield J.F."/>
        </authorList>
    </citation>
    <scope>NUCLEOTIDE SEQUENCE [LARGE SCALE GENOMIC DNA]</scope>
</reference>
<keyword evidence="1" id="KW-0472">Membrane</keyword>
<protein>
    <recommendedName>
        <fullName evidence="2">DUF8128 domain-containing protein</fullName>
    </recommendedName>
</protein>
<evidence type="ECO:0000313" key="3">
    <source>
        <dbReference type="EMBL" id="OGI85943.1"/>
    </source>
</evidence>
<keyword evidence="1" id="KW-0812">Transmembrane</keyword>
<evidence type="ECO:0000256" key="1">
    <source>
        <dbReference type="SAM" id="Phobius"/>
    </source>
</evidence>
<evidence type="ECO:0000313" key="4">
    <source>
        <dbReference type="Proteomes" id="UP000179352"/>
    </source>
</evidence>
<comment type="caution">
    <text evidence="3">The sequence shown here is derived from an EMBL/GenBank/DDBJ whole genome shotgun (WGS) entry which is preliminary data.</text>
</comment>
<evidence type="ECO:0000259" key="2">
    <source>
        <dbReference type="Pfam" id="PF26449"/>
    </source>
</evidence>